<dbReference type="EMBL" id="MRCG01000008">
    <property type="protein sequence ID" value="OKH47753.1"/>
    <property type="molecule type" value="Genomic_DNA"/>
</dbReference>
<feature type="compositionally biased region" description="Polar residues" evidence="1">
    <location>
        <begin position="15"/>
        <end position="26"/>
    </location>
</feature>
<dbReference type="OrthoDB" id="574475at2"/>
<evidence type="ECO:0000313" key="2">
    <source>
        <dbReference type="EMBL" id="OKH47753.1"/>
    </source>
</evidence>
<accession>A0A1U7J533</accession>
<keyword evidence="3" id="KW-1185">Reference proteome</keyword>
<feature type="region of interest" description="Disordered" evidence="1">
    <location>
        <begin position="15"/>
        <end position="35"/>
    </location>
</feature>
<sequence length="64" mass="7817">MLMIRTLRQIATSRTIPSFRSASSRSQGDRQRPVDIQRVDYQHHRTQAEEARRQWLQQQWRNRP</sequence>
<evidence type="ECO:0000256" key="1">
    <source>
        <dbReference type="SAM" id="MobiDB-lite"/>
    </source>
</evidence>
<evidence type="ECO:0000313" key="3">
    <source>
        <dbReference type="Proteomes" id="UP000185557"/>
    </source>
</evidence>
<proteinExistence type="predicted"/>
<dbReference type="STRING" id="549789.NIES30_12265"/>
<organism evidence="2 3">
    <name type="scientific">Phormidium tenue NIES-30</name>
    <dbReference type="NCBI Taxonomy" id="549789"/>
    <lineage>
        <taxon>Bacteria</taxon>
        <taxon>Bacillati</taxon>
        <taxon>Cyanobacteriota</taxon>
        <taxon>Cyanophyceae</taxon>
        <taxon>Oscillatoriophycideae</taxon>
        <taxon>Oscillatoriales</taxon>
        <taxon>Oscillatoriaceae</taxon>
        <taxon>Phormidium</taxon>
    </lineage>
</organism>
<protein>
    <submittedName>
        <fullName evidence="2">Uncharacterized protein</fullName>
    </submittedName>
</protein>
<reference evidence="2 3" key="1">
    <citation type="submission" date="2016-11" db="EMBL/GenBank/DDBJ databases">
        <title>Draft Genome Sequences of Nine Cyanobacterial Strains from Diverse Habitats.</title>
        <authorList>
            <person name="Zhu T."/>
            <person name="Hou S."/>
            <person name="Lu X."/>
            <person name="Hess W.R."/>
        </authorList>
    </citation>
    <scope>NUCLEOTIDE SEQUENCE [LARGE SCALE GENOMIC DNA]</scope>
    <source>
        <strain evidence="2 3">NIES-30</strain>
    </source>
</reference>
<comment type="caution">
    <text evidence="2">The sequence shown here is derived from an EMBL/GenBank/DDBJ whole genome shotgun (WGS) entry which is preliminary data.</text>
</comment>
<dbReference type="AlphaFoldDB" id="A0A1U7J533"/>
<name>A0A1U7J533_9CYAN</name>
<gene>
    <name evidence="2" type="ORF">NIES30_12265</name>
</gene>
<dbReference type="RefSeq" id="WP_073608712.1">
    <property type="nucleotide sequence ID" value="NZ_MRCG01000008.1"/>
</dbReference>
<dbReference type="Proteomes" id="UP000185557">
    <property type="component" value="Unassembled WGS sequence"/>
</dbReference>